<dbReference type="RefSeq" id="WP_072723625.1">
    <property type="nucleotide sequence ID" value="NZ_FQXH01000007.1"/>
</dbReference>
<dbReference type="Gene3D" id="1.20.5.170">
    <property type="match status" value="1"/>
</dbReference>
<evidence type="ECO:0000313" key="2">
    <source>
        <dbReference type="EMBL" id="SHH06530.1"/>
    </source>
</evidence>
<reference evidence="3" key="1">
    <citation type="submission" date="2016-11" db="EMBL/GenBank/DDBJ databases">
        <authorList>
            <person name="Varghese N."/>
            <person name="Submissions S."/>
        </authorList>
    </citation>
    <scope>NUCLEOTIDE SEQUENCE [LARGE SCALE GENOMIC DNA]</scope>
    <source>
        <strain evidence="3">DSM 15285</strain>
    </source>
</reference>
<evidence type="ECO:0000313" key="3">
    <source>
        <dbReference type="Proteomes" id="UP000242520"/>
    </source>
</evidence>
<organism evidence="2 3">
    <name type="scientific">Tepidibacter thalassicus DSM 15285</name>
    <dbReference type="NCBI Taxonomy" id="1123350"/>
    <lineage>
        <taxon>Bacteria</taxon>
        <taxon>Bacillati</taxon>
        <taxon>Bacillota</taxon>
        <taxon>Clostridia</taxon>
        <taxon>Peptostreptococcales</taxon>
        <taxon>Peptostreptococcaceae</taxon>
        <taxon>Tepidibacter</taxon>
    </lineage>
</organism>
<keyword evidence="3" id="KW-1185">Reference proteome</keyword>
<accession>A0A1M5PXW8</accession>
<sequence length="106" mass="12580">MNNELLTTLRQLLKEELEPIKSQINENTQLLSELKTKINNLEQGQFNLESKLDTVSNKLDDFETKNAQRHIEIIDKLNSDIEFIKHKEFKNEEDIFKLKKNLQIIK</sequence>
<protein>
    <submittedName>
        <fullName evidence="2">Uncharacterized protein</fullName>
    </submittedName>
</protein>
<proteinExistence type="predicted"/>
<dbReference type="Proteomes" id="UP000242520">
    <property type="component" value="Unassembled WGS sequence"/>
</dbReference>
<dbReference type="EMBL" id="FQXH01000007">
    <property type="protein sequence ID" value="SHH06530.1"/>
    <property type="molecule type" value="Genomic_DNA"/>
</dbReference>
<keyword evidence="1" id="KW-0175">Coiled coil</keyword>
<dbReference type="STRING" id="1123350.SAMN02744040_00665"/>
<feature type="coiled-coil region" evidence="1">
    <location>
        <begin position="24"/>
        <end position="51"/>
    </location>
</feature>
<evidence type="ECO:0000256" key="1">
    <source>
        <dbReference type="SAM" id="Coils"/>
    </source>
</evidence>
<gene>
    <name evidence="2" type="ORF">SAMN02744040_00665</name>
</gene>
<dbReference type="OrthoDB" id="1716019at2"/>
<name>A0A1M5PXW8_9FIRM</name>
<dbReference type="SUPFAM" id="SSF57997">
    <property type="entry name" value="Tropomyosin"/>
    <property type="match status" value="1"/>
</dbReference>
<dbReference type="AlphaFoldDB" id="A0A1M5PXW8"/>